<reference evidence="2 3" key="1">
    <citation type="submission" date="2021-01" db="EMBL/GenBank/DDBJ databases">
        <title>Identification and Characterization of Corynebacterium sp.</title>
        <authorList>
            <person name="Luo Q."/>
            <person name="Qu P."/>
            <person name="Chen Q."/>
        </authorList>
    </citation>
    <scope>NUCLEOTIDE SEQUENCE [LARGE SCALE GENOMIC DNA]</scope>
    <source>
        <strain evidence="2 3">MC-18</strain>
    </source>
</reference>
<keyword evidence="2" id="KW-0548">Nucleotidyltransferase</keyword>
<dbReference type="PROSITE" id="PS50878">
    <property type="entry name" value="RT_POL"/>
    <property type="match status" value="1"/>
</dbReference>
<evidence type="ECO:0000313" key="3">
    <source>
        <dbReference type="Proteomes" id="UP001205920"/>
    </source>
</evidence>
<dbReference type="GO" id="GO:0003964">
    <property type="term" value="F:RNA-directed DNA polymerase activity"/>
    <property type="evidence" value="ECO:0007669"/>
    <property type="project" value="UniProtKB-KW"/>
</dbReference>
<organism evidence="2 3">
    <name type="scientific">Corynebacterium lipophilum</name>
    <dbReference type="NCBI Taxonomy" id="2804918"/>
    <lineage>
        <taxon>Bacteria</taxon>
        <taxon>Bacillati</taxon>
        <taxon>Actinomycetota</taxon>
        <taxon>Actinomycetes</taxon>
        <taxon>Mycobacteriales</taxon>
        <taxon>Corynebacteriaceae</taxon>
        <taxon>Corynebacterium</taxon>
    </lineage>
</organism>
<dbReference type="Pfam" id="PF00078">
    <property type="entry name" value="RVT_1"/>
    <property type="match status" value="1"/>
</dbReference>
<feature type="domain" description="Reverse transcriptase" evidence="1">
    <location>
        <begin position="1"/>
        <end position="258"/>
    </location>
</feature>
<gene>
    <name evidence="2" type="ORF">JMN37_11105</name>
</gene>
<dbReference type="Proteomes" id="UP001205920">
    <property type="component" value="Unassembled WGS sequence"/>
</dbReference>
<comment type="caution">
    <text evidence="2">The sequence shown here is derived from an EMBL/GenBank/DDBJ whole genome shotgun (WGS) entry which is preliminary data.</text>
</comment>
<name>A0AAW5I0H8_9CORY</name>
<keyword evidence="2" id="KW-0808">Transferase</keyword>
<dbReference type="PANTHER" id="PTHR34047">
    <property type="entry name" value="NUCLEAR INTRON MATURASE 1, MITOCHONDRIAL-RELATED"/>
    <property type="match status" value="1"/>
</dbReference>
<dbReference type="AlphaFoldDB" id="A0AAW5I0H8"/>
<keyword evidence="3" id="KW-1185">Reference proteome</keyword>
<evidence type="ECO:0000313" key="2">
    <source>
        <dbReference type="EMBL" id="MCO6395501.1"/>
    </source>
</evidence>
<dbReference type="CDD" id="cd01646">
    <property type="entry name" value="RT_Bac_retron_I"/>
    <property type="match status" value="1"/>
</dbReference>
<protein>
    <submittedName>
        <fullName evidence="2">RNA-directed DNA polymerase</fullName>
    </submittedName>
</protein>
<dbReference type="RefSeq" id="WP_252932189.1">
    <property type="nucleotide sequence ID" value="NZ_JAEUWV010000037.1"/>
</dbReference>
<dbReference type="InterPro" id="IPR000477">
    <property type="entry name" value="RT_dom"/>
</dbReference>
<evidence type="ECO:0000259" key="1">
    <source>
        <dbReference type="PROSITE" id="PS50878"/>
    </source>
</evidence>
<dbReference type="EMBL" id="JAEUWV010000037">
    <property type="protein sequence ID" value="MCO6395501.1"/>
    <property type="molecule type" value="Genomic_DNA"/>
</dbReference>
<accession>A0AAW5I0H8</accession>
<sequence length="525" mass="59777">MDALASIPTIADPSNGNSAARRCQFVGPCSYQVVRFDGKVRFLEFPHPWPYAKLGKALIDNWDKLGPLCDTAESLLRPRLDLNSSRIIAFNYGDREDEWLSALDEAAPFVNGRSSFDEPRVLALDIANFFPSIYTHALDWAISKGRFNSRNSLGSSIDYAYTYVRNNRTDGVSIGPITSNIAAEIILNELDKYLQDAKRKGELDFRRYVDDVEILIPASTDPSELISDISMILKKYSLTLNHTKQSYSTVFDFLANDIGTIANQFLETWREFPSRGKLKVFIVEIHQFSQKHQKMSLPRYLWPSLLTKAKEAGLFYEFLVESMYLLPMHPELIQGYTQTIADSPELITRIAKSLSAKEFLTKLFRDSLRIGSVEFTCWLIYLSELLTLDLSHVIGDFVQQVLRKNGTGSASQFPPSLPLSFSDAEALRNQMNPILAVCLLHYSYELEKYNHGVSNFTTNLRDLLCTTYTTPGNWNDARMAEWSPEWPIRYELCRNGEISISSLSAIEKRCFEIMIDHEFSLLAHP</sequence>
<keyword evidence="2" id="KW-0695">RNA-directed DNA polymerase</keyword>
<dbReference type="InterPro" id="IPR051083">
    <property type="entry name" value="GrpII_Intron_Splice-Mob/Def"/>
</dbReference>
<dbReference type="PANTHER" id="PTHR34047:SF8">
    <property type="entry name" value="PROTEIN YKFC"/>
    <property type="match status" value="1"/>
</dbReference>
<proteinExistence type="predicted"/>